<dbReference type="Proteomes" id="UP000467841">
    <property type="component" value="Unassembled WGS sequence"/>
</dbReference>
<keyword evidence="1" id="KW-0812">Transmembrane</keyword>
<keyword evidence="1" id="KW-1133">Transmembrane helix</keyword>
<sequence length="125" mass="14043">MDGGGVGEIREELVRQLSDRFFIAVLVDIFTRYCRRKAGLDDKDQGAKAKTGHVAFYWAAEFNLLAHLCFVAVMIEILLVPVVVARMRRIQPESDTKLVLDTMSLLELIADDSNVSLSAFLFFGF</sequence>
<keyword evidence="1" id="KW-0472">Membrane</keyword>
<evidence type="ECO:0000313" key="2">
    <source>
        <dbReference type="EMBL" id="CAA7047870.1"/>
    </source>
</evidence>
<reference evidence="2" key="1">
    <citation type="submission" date="2020-01" db="EMBL/GenBank/DDBJ databases">
        <authorList>
            <person name="Mishra B."/>
        </authorList>
    </citation>
    <scope>NUCLEOTIDE SEQUENCE [LARGE SCALE GENOMIC DNA]</scope>
</reference>
<name>A0A6D2K7Y9_9BRAS</name>
<dbReference type="AlphaFoldDB" id="A0A6D2K7Y9"/>
<gene>
    <name evidence="2" type="ORF">MERR_LOCUS35105</name>
</gene>
<organism evidence="2 3">
    <name type="scientific">Microthlaspi erraticum</name>
    <dbReference type="NCBI Taxonomy" id="1685480"/>
    <lineage>
        <taxon>Eukaryota</taxon>
        <taxon>Viridiplantae</taxon>
        <taxon>Streptophyta</taxon>
        <taxon>Embryophyta</taxon>
        <taxon>Tracheophyta</taxon>
        <taxon>Spermatophyta</taxon>
        <taxon>Magnoliopsida</taxon>
        <taxon>eudicotyledons</taxon>
        <taxon>Gunneridae</taxon>
        <taxon>Pentapetalae</taxon>
        <taxon>rosids</taxon>
        <taxon>malvids</taxon>
        <taxon>Brassicales</taxon>
        <taxon>Brassicaceae</taxon>
        <taxon>Coluteocarpeae</taxon>
        <taxon>Microthlaspi</taxon>
    </lineage>
</organism>
<dbReference type="OrthoDB" id="1111155at2759"/>
<proteinExistence type="predicted"/>
<comment type="caution">
    <text evidence="2">The sequence shown here is derived from an EMBL/GenBank/DDBJ whole genome shotgun (WGS) entry which is preliminary data.</text>
</comment>
<evidence type="ECO:0000256" key="1">
    <source>
        <dbReference type="SAM" id="Phobius"/>
    </source>
</evidence>
<evidence type="ECO:0000313" key="3">
    <source>
        <dbReference type="Proteomes" id="UP000467841"/>
    </source>
</evidence>
<keyword evidence="3" id="KW-1185">Reference proteome</keyword>
<accession>A0A6D2K7Y9</accession>
<protein>
    <submittedName>
        <fullName evidence="2">Uncharacterized protein</fullName>
    </submittedName>
</protein>
<dbReference type="EMBL" id="CACVBM020001384">
    <property type="protein sequence ID" value="CAA7047870.1"/>
    <property type="molecule type" value="Genomic_DNA"/>
</dbReference>
<feature type="transmembrane region" description="Helical" evidence="1">
    <location>
        <begin position="64"/>
        <end position="84"/>
    </location>
</feature>